<sequence>MVQTLEPNLDTAITLETVGTQDVSPEQISIHDSEISGLESSSMQLLAAFAMVLVDQILRQSRCSGARHKCCNRKFFLPVSSLFFPYKILADQILPLSLQNLFLSN</sequence>
<accession>A0AAD6L1S6</accession>
<organism evidence="1 2">
    <name type="scientific">Salix udensis</name>
    <dbReference type="NCBI Taxonomy" id="889485"/>
    <lineage>
        <taxon>Eukaryota</taxon>
        <taxon>Viridiplantae</taxon>
        <taxon>Streptophyta</taxon>
        <taxon>Embryophyta</taxon>
        <taxon>Tracheophyta</taxon>
        <taxon>Spermatophyta</taxon>
        <taxon>Magnoliopsida</taxon>
        <taxon>eudicotyledons</taxon>
        <taxon>Gunneridae</taxon>
        <taxon>Pentapetalae</taxon>
        <taxon>rosids</taxon>
        <taxon>fabids</taxon>
        <taxon>Malpighiales</taxon>
        <taxon>Salicaceae</taxon>
        <taxon>Saliceae</taxon>
        <taxon>Salix</taxon>
    </lineage>
</organism>
<dbReference type="AlphaFoldDB" id="A0AAD6L1S6"/>
<gene>
    <name evidence="1" type="ORF">OIU84_019914</name>
</gene>
<protein>
    <submittedName>
        <fullName evidence="1">Uncharacterized protein</fullName>
    </submittedName>
</protein>
<reference evidence="1 2" key="1">
    <citation type="journal article" date="2023" name="Int. J. Mol. Sci.">
        <title>De Novo Assembly and Annotation of 11 Diverse Shrub Willow (Salix) Genomes Reveals Novel Gene Organization in Sex-Linked Regions.</title>
        <authorList>
            <person name="Hyden B."/>
            <person name="Feng K."/>
            <person name="Yates T.B."/>
            <person name="Jawdy S."/>
            <person name="Cereghino C."/>
            <person name="Smart L.B."/>
            <person name="Muchero W."/>
        </authorList>
    </citation>
    <scope>NUCLEOTIDE SEQUENCE [LARGE SCALE GENOMIC DNA]</scope>
    <source>
        <tissue evidence="1">Shoot tip</tissue>
    </source>
</reference>
<name>A0AAD6L1S6_9ROSI</name>
<comment type="caution">
    <text evidence="1">The sequence shown here is derived from an EMBL/GenBank/DDBJ whole genome shotgun (WGS) entry which is preliminary data.</text>
</comment>
<proteinExistence type="predicted"/>
<keyword evidence="2" id="KW-1185">Reference proteome</keyword>
<dbReference type="Proteomes" id="UP001162972">
    <property type="component" value="Chromosome 10"/>
</dbReference>
<dbReference type="EMBL" id="JAPFFJ010000003">
    <property type="protein sequence ID" value="KAJ6432769.1"/>
    <property type="molecule type" value="Genomic_DNA"/>
</dbReference>
<evidence type="ECO:0000313" key="1">
    <source>
        <dbReference type="EMBL" id="KAJ6432769.1"/>
    </source>
</evidence>
<evidence type="ECO:0000313" key="2">
    <source>
        <dbReference type="Proteomes" id="UP001162972"/>
    </source>
</evidence>